<accession>A0A1M5PBK8</accession>
<feature type="domain" description="Glycosyltransferase 2-like" evidence="1">
    <location>
        <begin position="6"/>
        <end position="135"/>
    </location>
</feature>
<evidence type="ECO:0000313" key="3">
    <source>
        <dbReference type="Proteomes" id="UP000190675"/>
    </source>
</evidence>
<dbReference type="Proteomes" id="UP000190675">
    <property type="component" value="Chromosome I"/>
</dbReference>
<dbReference type="Gene3D" id="3.90.550.10">
    <property type="entry name" value="Spore Coat Polysaccharide Biosynthesis Protein SpsA, Chain A"/>
    <property type="match status" value="1"/>
</dbReference>
<dbReference type="AlphaFoldDB" id="A0A1M5PBK8"/>
<name>A0A1M5PBK8_9BRAD</name>
<dbReference type="PANTHER" id="PTHR43685">
    <property type="entry name" value="GLYCOSYLTRANSFERASE"/>
    <property type="match status" value="1"/>
</dbReference>
<dbReference type="CDD" id="cd00761">
    <property type="entry name" value="Glyco_tranf_GTA_type"/>
    <property type="match status" value="1"/>
</dbReference>
<dbReference type="EMBL" id="LT670818">
    <property type="protein sequence ID" value="SHG98613.1"/>
    <property type="molecule type" value="Genomic_DNA"/>
</dbReference>
<dbReference type="InterPro" id="IPR050834">
    <property type="entry name" value="Glycosyltransf_2"/>
</dbReference>
<protein>
    <submittedName>
        <fullName evidence="2">Glycosyltransferase, GT2 family</fullName>
    </submittedName>
</protein>
<dbReference type="InterPro" id="IPR001173">
    <property type="entry name" value="Glyco_trans_2-like"/>
</dbReference>
<evidence type="ECO:0000313" key="2">
    <source>
        <dbReference type="EMBL" id="SHG98613.1"/>
    </source>
</evidence>
<sequence>MSIDFSVIIPTFRRPSELIEAISSVLQQQGATIEVFVIDDSPEGSAEAVAKGLRDPRVTYLKNPKPTGGFPSVVRNIGWPMAKGTFVHFLDDDDVVTEGHYAAVKAAFAANPAIGLVFGGIAPFGVGPASQLDYERQYFADAARKAALSGRFGPRIAFTGRMLFDKTLLVCSSSVIRRECAARLNGFDPSIRLMEDADFHVRAMRECGALFLDRTAIRYRVGSPSLMHSPNPTEAQKQGERLGHRQMQAKYRKQHGALEFYALALFTRTVLRMF</sequence>
<dbReference type="Pfam" id="PF00535">
    <property type="entry name" value="Glycos_transf_2"/>
    <property type="match status" value="1"/>
</dbReference>
<dbReference type="PANTHER" id="PTHR43685:SF11">
    <property type="entry name" value="GLYCOSYLTRANSFERASE TAGX-RELATED"/>
    <property type="match status" value="1"/>
</dbReference>
<dbReference type="RefSeq" id="WP_172899958.1">
    <property type="nucleotide sequence ID" value="NZ_LT670818.1"/>
</dbReference>
<organism evidence="2 3">
    <name type="scientific">Bradyrhizobium erythrophlei</name>
    <dbReference type="NCBI Taxonomy" id="1437360"/>
    <lineage>
        <taxon>Bacteria</taxon>
        <taxon>Pseudomonadati</taxon>
        <taxon>Pseudomonadota</taxon>
        <taxon>Alphaproteobacteria</taxon>
        <taxon>Hyphomicrobiales</taxon>
        <taxon>Nitrobacteraceae</taxon>
        <taxon>Bradyrhizobium</taxon>
    </lineage>
</organism>
<keyword evidence="2" id="KW-0808">Transferase</keyword>
<gene>
    <name evidence="2" type="ORF">SAMN05444169_5120</name>
</gene>
<evidence type="ECO:0000259" key="1">
    <source>
        <dbReference type="Pfam" id="PF00535"/>
    </source>
</evidence>
<dbReference type="InterPro" id="IPR029044">
    <property type="entry name" value="Nucleotide-diphossugar_trans"/>
</dbReference>
<reference evidence="2 3" key="1">
    <citation type="submission" date="2016-11" db="EMBL/GenBank/DDBJ databases">
        <authorList>
            <person name="Jaros S."/>
            <person name="Januszkiewicz K."/>
            <person name="Wedrychowicz H."/>
        </authorList>
    </citation>
    <scope>NUCLEOTIDE SEQUENCE [LARGE SCALE GENOMIC DNA]</scope>
    <source>
        <strain evidence="2 3">GAS242</strain>
    </source>
</reference>
<dbReference type="GO" id="GO:0016740">
    <property type="term" value="F:transferase activity"/>
    <property type="evidence" value="ECO:0007669"/>
    <property type="project" value="UniProtKB-KW"/>
</dbReference>
<proteinExistence type="predicted"/>
<dbReference type="SUPFAM" id="SSF53448">
    <property type="entry name" value="Nucleotide-diphospho-sugar transferases"/>
    <property type="match status" value="1"/>
</dbReference>